<accession>A0A7Y0F2L9</accession>
<feature type="transmembrane region" description="Helical" evidence="3">
    <location>
        <begin position="70"/>
        <end position="92"/>
    </location>
</feature>
<keyword evidence="1" id="KW-0175">Coiled coil</keyword>
<feature type="region of interest" description="Disordered" evidence="2">
    <location>
        <begin position="1"/>
        <end position="50"/>
    </location>
</feature>
<evidence type="ECO:0000313" key="5">
    <source>
        <dbReference type="Proteomes" id="UP000588277"/>
    </source>
</evidence>
<evidence type="ECO:0000313" key="4">
    <source>
        <dbReference type="EMBL" id="NMN00899.1"/>
    </source>
</evidence>
<keyword evidence="5" id="KW-1185">Reference proteome</keyword>
<feature type="compositionally biased region" description="Basic and acidic residues" evidence="2">
    <location>
        <begin position="18"/>
        <end position="49"/>
    </location>
</feature>
<dbReference type="AlphaFoldDB" id="A0A7Y0F2L9"/>
<evidence type="ECO:0008006" key="6">
    <source>
        <dbReference type="Google" id="ProtNLM"/>
    </source>
</evidence>
<keyword evidence="3" id="KW-0812">Transmembrane</keyword>
<evidence type="ECO:0000256" key="3">
    <source>
        <dbReference type="SAM" id="Phobius"/>
    </source>
</evidence>
<evidence type="ECO:0000256" key="1">
    <source>
        <dbReference type="SAM" id="Coils"/>
    </source>
</evidence>
<protein>
    <recommendedName>
        <fullName evidence="6">Cell division protein FtsL</fullName>
    </recommendedName>
</protein>
<keyword evidence="3" id="KW-1133">Transmembrane helix</keyword>
<reference evidence="4 5" key="1">
    <citation type="submission" date="2020-02" db="EMBL/GenBank/DDBJ databases">
        <title>Characterization of phylogenetic diversity of novel bifidobacterial species isolated in Czech ZOOs.</title>
        <authorList>
            <person name="Lugli G.A."/>
            <person name="Vera N.B."/>
            <person name="Ventura M."/>
        </authorList>
    </citation>
    <scope>NUCLEOTIDE SEQUENCE [LARGE SCALE GENOMIC DNA]</scope>
    <source>
        <strain evidence="4 5">DSM 109958</strain>
    </source>
</reference>
<dbReference type="EMBL" id="JAAIIH010000012">
    <property type="protein sequence ID" value="NMN00899.1"/>
    <property type="molecule type" value="Genomic_DNA"/>
</dbReference>
<dbReference type="RefSeq" id="WP_240945158.1">
    <property type="nucleotide sequence ID" value="NZ_JAAIIH010000012.1"/>
</dbReference>
<evidence type="ECO:0000256" key="2">
    <source>
        <dbReference type="SAM" id="MobiDB-lite"/>
    </source>
</evidence>
<organism evidence="4 5">
    <name type="scientific">Bifidobacterium moraviense</name>
    <dbReference type="NCBI Taxonomy" id="2675323"/>
    <lineage>
        <taxon>Bacteria</taxon>
        <taxon>Bacillati</taxon>
        <taxon>Actinomycetota</taxon>
        <taxon>Actinomycetes</taxon>
        <taxon>Bifidobacteriales</taxon>
        <taxon>Bifidobacteriaceae</taxon>
        <taxon>Bifidobacterium</taxon>
    </lineage>
</organism>
<comment type="caution">
    <text evidence="4">The sequence shown here is derived from an EMBL/GenBank/DDBJ whole genome shotgun (WGS) entry which is preliminary data.</text>
</comment>
<sequence>MTLTVRSARVARSARSAETGRPRPHTDERTAARPDESRGESRARRERSVDVSAMSEGFGRILRWVMNRRAPFLPTVLAALFLIGTLLGTLALRTQMVENSFEATRLNRSISNLTQDAQTYQSELDRLEAQLPTKAKDLGMVPQQGSITIDLQGYQAPADSPSASASGAATGAEGAQ</sequence>
<name>A0A7Y0F2L9_9BIFI</name>
<gene>
    <name evidence="4" type="ORF">G1C96_1480</name>
</gene>
<proteinExistence type="predicted"/>
<keyword evidence="3" id="KW-0472">Membrane</keyword>
<feature type="coiled-coil region" evidence="1">
    <location>
        <begin position="103"/>
        <end position="130"/>
    </location>
</feature>
<feature type="compositionally biased region" description="Low complexity" evidence="2">
    <location>
        <begin position="1"/>
        <end position="17"/>
    </location>
</feature>
<feature type="compositionally biased region" description="Low complexity" evidence="2">
    <location>
        <begin position="156"/>
        <end position="176"/>
    </location>
</feature>
<feature type="region of interest" description="Disordered" evidence="2">
    <location>
        <begin position="152"/>
        <end position="176"/>
    </location>
</feature>
<dbReference type="Proteomes" id="UP000588277">
    <property type="component" value="Unassembled WGS sequence"/>
</dbReference>